<dbReference type="InterPro" id="IPR017911">
    <property type="entry name" value="MacB-like_ATP-bd"/>
</dbReference>
<gene>
    <name evidence="5" type="ORF">GCM10009539_34580</name>
</gene>
<evidence type="ECO:0000259" key="4">
    <source>
        <dbReference type="PROSITE" id="PS50893"/>
    </source>
</evidence>
<dbReference type="InterPro" id="IPR003439">
    <property type="entry name" value="ABC_transporter-like_ATP-bd"/>
</dbReference>
<sequence>MSVLEAHEVTKSFGGTEAVLRGISLHVEPGELVSIVGPSGSGKSTLLYCLAGLEAVTSGTVSILGTPLAGLGRRRLAAFRRDHVGFVFQSYNLITSLTVWDNVALPARLARRPIGADEVAAAIERVGLSDRARYKPAQLSGGQQQRVAVARVLATRPDLVFADEPTGALDTAKGDAVLRLLREAATGDRSVVMVTHDLEAAARGDRVLVLRDGRLHAELHHPTPAEVLAAVGAASEAV</sequence>
<evidence type="ECO:0000256" key="3">
    <source>
        <dbReference type="ARBA" id="ARBA00022840"/>
    </source>
</evidence>
<keyword evidence="2" id="KW-0547">Nucleotide-binding</keyword>
<dbReference type="InterPro" id="IPR027417">
    <property type="entry name" value="P-loop_NTPase"/>
</dbReference>
<dbReference type="InterPro" id="IPR015854">
    <property type="entry name" value="ABC_transpr_LolD-like"/>
</dbReference>
<protein>
    <submittedName>
        <fullName evidence="5">ABC transporter ATP-binding protein</fullName>
    </submittedName>
</protein>
<dbReference type="PROSITE" id="PS00211">
    <property type="entry name" value="ABC_TRANSPORTER_1"/>
    <property type="match status" value="1"/>
</dbReference>
<dbReference type="PROSITE" id="PS50893">
    <property type="entry name" value="ABC_TRANSPORTER_2"/>
    <property type="match status" value="1"/>
</dbReference>
<dbReference type="CDD" id="cd03255">
    <property type="entry name" value="ABC_MJ0796_LolCDE_FtsE"/>
    <property type="match status" value="1"/>
</dbReference>
<dbReference type="Pfam" id="PF00005">
    <property type="entry name" value="ABC_tran"/>
    <property type="match status" value="1"/>
</dbReference>
<evidence type="ECO:0000256" key="1">
    <source>
        <dbReference type="ARBA" id="ARBA00022448"/>
    </source>
</evidence>
<dbReference type="GO" id="GO:0005524">
    <property type="term" value="F:ATP binding"/>
    <property type="evidence" value="ECO:0007669"/>
    <property type="project" value="UniProtKB-KW"/>
</dbReference>
<reference evidence="6" key="1">
    <citation type="journal article" date="2019" name="Int. J. Syst. Evol. Microbiol.">
        <title>The Global Catalogue of Microorganisms (GCM) 10K type strain sequencing project: providing services to taxonomists for standard genome sequencing and annotation.</title>
        <authorList>
            <consortium name="The Broad Institute Genomics Platform"/>
            <consortium name="The Broad Institute Genome Sequencing Center for Infectious Disease"/>
            <person name="Wu L."/>
            <person name="Ma J."/>
        </authorList>
    </citation>
    <scope>NUCLEOTIDE SEQUENCE [LARGE SCALE GENOMIC DNA]</scope>
    <source>
        <strain evidence="6">JCM 10425</strain>
    </source>
</reference>
<dbReference type="InterPro" id="IPR003593">
    <property type="entry name" value="AAA+_ATPase"/>
</dbReference>
<dbReference type="Gene3D" id="3.40.50.300">
    <property type="entry name" value="P-loop containing nucleotide triphosphate hydrolases"/>
    <property type="match status" value="1"/>
</dbReference>
<dbReference type="RefSeq" id="WP_425558171.1">
    <property type="nucleotide sequence ID" value="NZ_BAAAGX010000014.1"/>
</dbReference>
<dbReference type="InterPro" id="IPR017871">
    <property type="entry name" value="ABC_transporter-like_CS"/>
</dbReference>
<accession>A0ABP3E198</accession>
<organism evidence="5 6">
    <name type="scientific">Cryptosporangium japonicum</name>
    <dbReference type="NCBI Taxonomy" id="80872"/>
    <lineage>
        <taxon>Bacteria</taxon>
        <taxon>Bacillati</taxon>
        <taxon>Actinomycetota</taxon>
        <taxon>Actinomycetes</taxon>
        <taxon>Cryptosporangiales</taxon>
        <taxon>Cryptosporangiaceae</taxon>
        <taxon>Cryptosporangium</taxon>
    </lineage>
</organism>
<evidence type="ECO:0000256" key="2">
    <source>
        <dbReference type="ARBA" id="ARBA00022741"/>
    </source>
</evidence>
<feature type="domain" description="ABC transporter" evidence="4">
    <location>
        <begin position="4"/>
        <end position="237"/>
    </location>
</feature>
<dbReference type="SUPFAM" id="SSF52540">
    <property type="entry name" value="P-loop containing nucleoside triphosphate hydrolases"/>
    <property type="match status" value="1"/>
</dbReference>
<evidence type="ECO:0000313" key="5">
    <source>
        <dbReference type="EMBL" id="GAA0246302.1"/>
    </source>
</evidence>
<dbReference type="PANTHER" id="PTHR24220:SF685">
    <property type="entry name" value="ABC TRANSPORTER RELATED"/>
    <property type="match status" value="1"/>
</dbReference>
<keyword evidence="1" id="KW-0813">Transport</keyword>
<evidence type="ECO:0000313" key="6">
    <source>
        <dbReference type="Proteomes" id="UP001500967"/>
    </source>
</evidence>
<dbReference type="PANTHER" id="PTHR24220">
    <property type="entry name" value="IMPORT ATP-BINDING PROTEIN"/>
    <property type="match status" value="1"/>
</dbReference>
<comment type="caution">
    <text evidence="5">The sequence shown here is derived from an EMBL/GenBank/DDBJ whole genome shotgun (WGS) entry which is preliminary data.</text>
</comment>
<dbReference type="EMBL" id="BAAAGX010000014">
    <property type="protein sequence ID" value="GAA0246302.1"/>
    <property type="molecule type" value="Genomic_DNA"/>
</dbReference>
<dbReference type="SMART" id="SM00382">
    <property type="entry name" value="AAA"/>
    <property type="match status" value="1"/>
</dbReference>
<name>A0ABP3E198_9ACTN</name>
<keyword evidence="6" id="KW-1185">Reference proteome</keyword>
<dbReference type="Proteomes" id="UP001500967">
    <property type="component" value="Unassembled WGS sequence"/>
</dbReference>
<keyword evidence="3 5" id="KW-0067">ATP-binding</keyword>
<proteinExistence type="predicted"/>